<dbReference type="EnsemblMetazoa" id="LLOJ008616-RA">
    <property type="protein sequence ID" value="LLOJ008616-PA"/>
    <property type="gene ID" value="LLOJ008616"/>
</dbReference>
<organism evidence="6 7">
    <name type="scientific">Lutzomyia longipalpis</name>
    <name type="common">Sand fly</name>
    <dbReference type="NCBI Taxonomy" id="7200"/>
    <lineage>
        <taxon>Eukaryota</taxon>
        <taxon>Metazoa</taxon>
        <taxon>Ecdysozoa</taxon>
        <taxon>Arthropoda</taxon>
        <taxon>Hexapoda</taxon>
        <taxon>Insecta</taxon>
        <taxon>Pterygota</taxon>
        <taxon>Neoptera</taxon>
        <taxon>Endopterygota</taxon>
        <taxon>Diptera</taxon>
        <taxon>Nematocera</taxon>
        <taxon>Psychodoidea</taxon>
        <taxon>Psychodidae</taxon>
        <taxon>Lutzomyia</taxon>
        <taxon>Lutzomyia</taxon>
    </lineage>
</organism>
<dbReference type="InterPro" id="IPR036291">
    <property type="entry name" value="NAD(P)-bd_dom_sf"/>
</dbReference>
<dbReference type="Proteomes" id="UP000092461">
    <property type="component" value="Unassembled WGS sequence"/>
</dbReference>
<dbReference type="AlphaFoldDB" id="A0A1B0CUI1"/>
<dbReference type="InterPro" id="IPR011032">
    <property type="entry name" value="GroES-like_sf"/>
</dbReference>
<evidence type="ECO:0000259" key="4">
    <source>
        <dbReference type="SMART" id="SM00829"/>
    </source>
</evidence>
<dbReference type="InterPro" id="IPR020843">
    <property type="entry name" value="ER"/>
</dbReference>
<reference evidence="6" key="3">
    <citation type="submission" date="2020-05" db="UniProtKB">
        <authorList>
            <consortium name="EnsemblMetazoa"/>
        </authorList>
    </citation>
    <scope>IDENTIFICATION</scope>
    <source>
        <strain evidence="6">Jacobina</strain>
    </source>
</reference>
<reference evidence="7" key="1">
    <citation type="submission" date="2012-05" db="EMBL/GenBank/DDBJ databases">
        <title>Whole Genome Assembly of Lutzomyia longipalpis.</title>
        <authorList>
            <person name="Richards S."/>
            <person name="Qu C."/>
            <person name="Dillon R."/>
            <person name="Worley K."/>
            <person name="Scherer S."/>
            <person name="Batterton M."/>
            <person name="Taylor A."/>
            <person name="Hawes A."/>
            <person name="Hernandez B."/>
            <person name="Kovar C."/>
            <person name="Mandapat C."/>
            <person name="Pham C."/>
            <person name="Qu C."/>
            <person name="Jing C."/>
            <person name="Bess C."/>
            <person name="Bandaranaike D."/>
            <person name="Ngo D."/>
            <person name="Ongeri F."/>
            <person name="Arias F."/>
            <person name="Lara F."/>
            <person name="Weissenberger G."/>
            <person name="Kamau G."/>
            <person name="Han H."/>
            <person name="Shen H."/>
            <person name="Dinh H."/>
            <person name="Khalil I."/>
            <person name="Jones J."/>
            <person name="Shafer J."/>
            <person name="Jayaseelan J."/>
            <person name="Quiroz J."/>
            <person name="Blankenburg K."/>
            <person name="Nguyen L."/>
            <person name="Jackson L."/>
            <person name="Francisco L."/>
            <person name="Tang L.-Y."/>
            <person name="Pu L.-L."/>
            <person name="Perales L."/>
            <person name="Lorensuhewa L."/>
            <person name="Munidasa M."/>
            <person name="Coyle M."/>
            <person name="Taylor M."/>
            <person name="Puazo M."/>
            <person name="Firestine M."/>
            <person name="Scheel M."/>
            <person name="Javaid M."/>
            <person name="Wang M."/>
            <person name="Li M."/>
            <person name="Tabassum N."/>
            <person name="Saada N."/>
            <person name="Osuji N."/>
            <person name="Aqrawi P."/>
            <person name="Fu Q."/>
            <person name="Thornton R."/>
            <person name="Raj R."/>
            <person name="Goodspeed R."/>
            <person name="Mata R."/>
            <person name="Najjar R."/>
            <person name="Gubbala S."/>
            <person name="Lee S."/>
            <person name="Denson S."/>
            <person name="Patil S."/>
            <person name="Macmil S."/>
            <person name="Qi S."/>
            <person name="Matskevitch T."/>
            <person name="Palculict T."/>
            <person name="Mathew T."/>
            <person name="Vee V."/>
            <person name="Velamala V."/>
            <person name="Korchina V."/>
            <person name="Cai W."/>
            <person name="Liu W."/>
            <person name="Dai W."/>
            <person name="Zou X."/>
            <person name="Zhu Y."/>
            <person name="Zhang Y."/>
            <person name="Wu Y.-Q."/>
            <person name="Xin Y."/>
            <person name="Nazarath L."/>
            <person name="Kovar C."/>
            <person name="Han Y."/>
            <person name="Muzny D."/>
            <person name="Gibbs R."/>
        </authorList>
    </citation>
    <scope>NUCLEOTIDE SEQUENCE [LARGE SCALE GENOMIC DNA]</scope>
    <source>
        <strain evidence="7">Jacobina</strain>
    </source>
</reference>
<dbReference type="SUPFAM" id="SSF50129">
    <property type="entry name" value="GroES-like"/>
    <property type="match status" value="2"/>
</dbReference>
<keyword evidence="1" id="KW-0479">Metal-binding</keyword>
<dbReference type="Gene3D" id="3.40.50.720">
    <property type="entry name" value="NAD(P)-binding Rossmann-like Domain"/>
    <property type="match status" value="2"/>
</dbReference>
<dbReference type="EMBL" id="GITU01008831">
    <property type="protein sequence ID" value="MBC1177534.1"/>
    <property type="molecule type" value="Transcribed_RNA"/>
</dbReference>
<proteinExistence type="predicted"/>
<dbReference type="EMBL" id="AJWK01029210">
    <property type="status" value="NOT_ANNOTATED_CDS"/>
    <property type="molecule type" value="Genomic_DNA"/>
</dbReference>
<evidence type="ECO:0000256" key="2">
    <source>
        <dbReference type="ARBA" id="ARBA00022833"/>
    </source>
</evidence>
<dbReference type="EMBL" id="AJWK01029209">
    <property type="status" value="NOT_ANNOTATED_CDS"/>
    <property type="molecule type" value="Genomic_DNA"/>
</dbReference>
<evidence type="ECO:0000256" key="3">
    <source>
        <dbReference type="ARBA" id="ARBA00023002"/>
    </source>
</evidence>
<dbReference type="VEuPathDB" id="VectorBase:LLOJ008616"/>
<sequence length="651" mass="69717">MKLCRQVSIESPGPPGHECVFSFSVPVPETPPEGCRVRVVCAGACYRPRRSLSTSSEEASPAHGVRDSALFAGFEVAGVVESVGENAVGHHPWGYAEFVAVPDPQHLIPLPSEVSLSVAAMLPSGALRALSTFREAQKTNPRKLLVVGTGGLALWTVRIAQCLQPELQVTVASLRDEGFLLAQASGVNVVQWDEDLYEKYLIERTVDACSGPVDAVIDYGTTSRSLHRSLQCLSDGGVALLSDEVAERLVPKFAAKAKEHRQLLQAVPKGSVQQLREVVDLVASGRLEPPPHAVFPLDEAPQVVARLSTSDIPGRAILRKFQLRALDLQGMSAFSASQCLCLRHRLRLSCSCCCAGACYRPRRSLSTSSEEASPAHGVRDSALFAGFEVAGVVESVGENAVGAPPVGERVCIYPFDDLPQGYAEFVAVPDPQHLIPLPSEVSLSVAAMLPSGALRALSTFREAQKTNPRKLLVVGTGGLALWTVRIAQCLQPELQVTVASLRDEGFLLAQASGVNVVQWDEDLYEKYLIERTVDACSGPVDAVIDYGTTSRSLHRSLQCLSDGGVALLSDEVAERSCSKVCSKGQRAQATTSSCTQGSVQQLREVVDLVASGRLEPPPHAVFPLDEAPQVVARLSTSDIPGRAILRFLDIN</sequence>
<accession>A0A1B0CUI1</accession>
<dbReference type="PANTHER" id="PTHR43401">
    <property type="entry name" value="L-THREONINE 3-DEHYDROGENASE"/>
    <property type="match status" value="1"/>
</dbReference>
<name>A0A1B0CUI1_LUTLO</name>
<reference evidence="5" key="2">
    <citation type="journal article" date="2020" name="BMC">
        <title>Leishmania infection induces a limited differential gene expression in the sand fly midgut.</title>
        <authorList>
            <person name="Coutinho-Abreu I.V."/>
            <person name="Serafim T.D."/>
            <person name="Meneses C."/>
            <person name="Kamhawi S."/>
            <person name="Oliveira F."/>
            <person name="Valenzuela J.G."/>
        </authorList>
    </citation>
    <scope>NUCLEOTIDE SEQUENCE</scope>
    <source>
        <strain evidence="5">Jacobina</strain>
        <tissue evidence="5">Midgut</tissue>
    </source>
</reference>
<feature type="domain" description="Enoyl reductase (ER)" evidence="4">
    <location>
        <begin position="16"/>
        <end position="318"/>
    </location>
</feature>
<dbReference type="SUPFAM" id="SSF51735">
    <property type="entry name" value="NAD(P)-binding Rossmann-fold domains"/>
    <property type="match status" value="2"/>
</dbReference>
<dbReference type="VEuPathDB" id="VectorBase:LLONM1_003025"/>
<evidence type="ECO:0000256" key="1">
    <source>
        <dbReference type="ARBA" id="ARBA00022723"/>
    </source>
</evidence>
<dbReference type="Pfam" id="PF13602">
    <property type="entry name" value="ADH_zinc_N_2"/>
    <property type="match status" value="2"/>
</dbReference>
<evidence type="ECO:0000313" key="5">
    <source>
        <dbReference type="EMBL" id="MBC1177534.1"/>
    </source>
</evidence>
<keyword evidence="3" id="KW-0560">Oxidoreductase</keyword>
<evidence type="ECO:0000313" key="7">
    <source>
        <dbReference type="Proteomes" id="UP000092461"/>
    </source>
</evidence>
<dbReference type="Gene3D" id="3.90.180.10">
    <property type="entry name" value="Medium-chain alcohol dehydrogenases, catalytic domain"/>
    <property type="match status" value="3"/>
</dbReference>
<keyword evidence="7" id="KW-1185">Reference proteome</keyword>
<dbReference type="GO" id="GO:0016491">
    <property type="term" value="F:oxidoreductase activity"/>
    <property type="evidence" value="ECO:0007669"/>
    <property type="project" value="UniProtKB-KW"/>
</dbReference>
<protein>
    <submittedName>
        <fullName evidence="5">Putative synaptic vesicle membrane protein vat-1 log-like zootermopsis nevadensis</fullName>
    </submittedName>
</protein>
<dbReference type="SMART" id="SM00829">
    <property type="entry name" value="PKS_ER"/>
    <property type="match status" value="1"/>
</dbReference>
<keyword evidence="2" id="KW-0862">Zinc</keyword>
<dbReference type="InterPro" id="IPR050129">
    <property type="entry name" value="Zn_alcohol_dh"/>
</dbReference>
<evidence type="ECO:0000313" key="6">
    <source>
        <dbReference type="EnsemblMetazoa" id="LLOJ008616-PA"/>
    </source>
</evidence>
<dbReference type="GO" id="GO:0046872">
    <property type="term" value="F:metal ion binding"/>
    <property type="evidence" value="ECO:0007669"/>
    <property type="project" value="UniProtKB-KW"/>
</dbReference>
<dbReference type="PANTHER" id="PTHR43401:SF2">
    <property type="entry name" value="L-THREONINE 3-DEHYDROGENASE"/>
    <property type="match status" value="1"/>
</dbReference>